<dbReference type="EMBL" id="CP064654">
    <property type="protein sequence ID" value="QPC97954.1"/>
    <property type="molecule type" value="Genomic_DNA"/>
</dbReference>
<keyword evidence="3" id="KW-1185">Reference proteome</keyword>
<feature type="transmembrane region" description="Helical" evidence="1">
    <location>
        <begin position="258"/>
        <end position="274"/>
    </location>
</feature>
<sequence>MWFGDPVADYDEQVYSHIGRGLLEGHLPYVETWDRKPFGLFALYALAHLLGGPGPLAYQLLASGLVLLGAWQIRKLILPITGQVGGIMLALLYPVGMSVWGNHSGQSEAIFMPFLLGAFIIVLGERDRARPARLALAMLLCGLALQIKYTVLPACLFLGLQSLWYLRLNGAGPIRLLRLAVVFVAIGLLPTLLVGLAYAATGAFQTFWFANFVSIFERDGLSRWYGMIERATLILLAPAACGLITASQQKDILRNPRYLALLGFGSSLMIGVFLPAMVLRYYLAMAVAGTLLVAAPLVSQGSRWLILPYSLIWWLWIFMTFPIENFQMTRENRGSFVDLVSVIAPQVDQERQCLWIHDGPVALYRASGSCVPTRWAYPDHLNNWREHNALEVEQVAEVQRILATRPPVIVTADFPVTEPNEQVARLVEDELAAHYRRLATRRILQRDITVWQRPD</sequence>
<dbReference type="KEGG" id="qso:IRL76_08595"/>
<dbReference type="AlphaFoldDB" id="A0A7S8ITL7"/>
<keyword evidence="1" id="KW-0472">Membrane</keyword>
<dbReference type="Proteomes" id="UP000594459">
    <property type="component" value="Chromosome"/>
</dbReference>
<organism evidence="2 3">
    <name type="scientific">Qipengyuania soli</name>
    <dbReference type="NCBI Taxonomy" id="2782568"/>
    <lineage>
        <taxon>Bacteria</taxon>
        <taxon>Pseudomonadati</taxon>
        <taxon>Pseudomonadota</taxon>
        <taxon>Alphaproteobacteria</taxon>
        <taxon>Sphingomonadales</taxon>
        <taxon>Erythrobacteraceae</taxon>
        <taxon>Qipengyuania</taxon>
    </lineage>
</organism>
<gene>
    <name evidence="2" type="ORF">IRL76_08595</name>
</gene>
<keyword evidence="1" id="KW-0812">Transmembrane</keyword>
<evidence type="ECO:0000313" key="2">
    <source>
        <dbReference type="EMBL" id="QPC97954.1"/>
    </source>
</evidence>
<feature type="transmembrane region" description="Helical" evidence="1">
    <location>
        <begin position="304"/>
        <end position="323"/>
    </location>
</feature>
<accession>A0A7S8ITL7</accession>
<protein>
    <recommendedName>
        <fullName evidence="4">Glycosyltransferase RgtA/B/C/D-like domain-containing protein</fullName>
    </recommendedName>
</protein>
<feature type="transmembrane region" description="Helical" evidence="1">
    <location>
        <begin position="136"/>
        <end position="160"/>
    </location>
</feature>
<dbReference type="RefSeq" id="WP_200980964.1">
    <property type="nucleotide sequence ID" value="NZ_CP064654.1"/>
</dbReference>
<evidence type="ECO:0000313" key="3">
    <source>
        <dbReference type="Proteomes" id="UP000594459"/>
    </source>
</evidence>
<reference evidence="2 3" key="1">
    <citation type="submission" date="2020-11" db="EMBL/GenBank/DDBJ databases">
        <title>The genome sequence of Erythrobacter sp. 6D36.</title>
        <authorList>
            <person name="Liu Y."/>
        </authorList>
    </citation>
    <scope>NUCLEOTIDE SEQUENCE [LARGE SCALE GENOMIC DNA]</scope>
    <source>
        <strain evidence="2 3">6D36</strain>
    </source>
</reference>
<feature type="transmembrane region" description="Helical" evidence="1">
    <location>
        <begin position="41"/>
        <end position="69"/>
    </location>
</feature>
<keyword evidence="1" id="KW-1133">Transmembrane helix</keyword>
<feature type="transmembrane region" description="Helical" evidence="1">
    <location>
        <begin position="76"/>
        <end position="95"/>
    </location>
</feature>
<evidence type="ECO:0000256" key="1">
    <source>
        <dbReference type="SAM" id="Phobius"/>
    </source>
</evidence>
<name>A0A7S8ITL7_9SPHN</name>
<feature type="transmembrane region" description="Helical" evidence="1">
    <location>
        <begin position="180"/>
        <end position="204"/>
    </location>
</feature>
<feature type="transmembrane region" description="Helical" evidence="1">
    <location>
        <begin position="107"/>
        <end position="124"/>
    </location>
</feature>
<evidence type="ECO:0008006" key="4">
    <source>
        <dbReference type="Google" id="ProtNLM"/>
    </source>
</evidence>
<proteinExistence type="predicted"/>